<evidence type="ECO:0000256" key="7">
    <source>
        <dbReference type="SAM" id="MobiDB-lite"/>
    </source>
</evidence>
<keyword evidence="9" id="KW-1185">Reference proteome</keyword>
<dbReference type="PANTHER" id="PTHR13376">
    <property type="entry name" value="INTRAFLAGELLAR TRANSPORT PROTEIN 46 HOMOLOG"/>
    <property type="match status" value="1"/>
</dbReference>
<gene>
    <name evidence="8" type="ORF">BSTOLATCC_MIC50017</name>
</gene>
<dbReference type="GO" id="GO:0060271">
    <property type="term" value="P:cilium assembly"/>
    <property type="evidence" value="ECO:0007669"/>
    <property type="project" value="TreeGrafter"/>
</dbReference>
<dbReference type="GO" id="GO:0005815">
    <property type="term" value="C:microtubule organizing center"/>
    <property type="evidence" value="ECO:0007669"/>
    <property type="project" value="TreeGrafter"/>
</dbReference>
<sequence length="335" mass="37387">MHFEQGSFEEEEEGSFIEKQGAVNNNQFDEVYDVEGSEGEVSSSPSESGRREGPEDNSFNDSGTSSPQNGMPSQNQYGQNGLENSESDEGQEIPIKGAYNPADYQDLAVSSEVKELFQYIQRYKPQQIDLATKIRPFVPEYIPSVGEVDAFLKIPRPDGAQEDLGLVVLDEPKLNQSDPVIVEQKYWAIFKQPRLGTPGGAAVRSIENADKNPRMISKWISSIADIHRTKPPATFKYSQNMPDIDSLMDVWHPDIEYALGSIELPGPDIDMDLGKYVGMVCSLLDIPVHNLSNGKSLIESLHVLFTLYSNFKANQHFKQNAEFENNQMTLGAPIY</sequence>
<evidence type="ECO:0000256" key="4">
    <source>
        <dbReference type="ARBA" id="ARBA00023069"/>
    </source>
</evidence>
<dbReference type="GO" id="GO:0042073">
    <property type="term" value="P:intraciliary transport"/>
    <property type="evidence" value="ECO:0007669"/>
    <property type="project" value="InterPro"/>
</dbReference>
<reference evidence="8" key="1">
    <citation type="submission" date="2021-09" db="EMBL/GenBank/DDBJ databases">
        <authorList>
            <consortium name="AG Swart"/>
            <person name="Singh M."/>
            <person name="Singh A."/>
            <person name="Seah K."/>
            <person name="Emmerich C."/>
        </authorList>
    </citation>
    <scope>NUCLEOTIDE SEQUENCE</scope>
    <source>
        <strain evidence="8">ATCC30299</strain>
    </source>
</reference>
<keyword evidence="6" id="KW-0966">Cell projection</keyword>
<proteinExistence type="inferred from homology"/>
<dbReference type="GO" id="GO:0031514">
    <property type="term" value="C:motile cilium"/>
    <property type="evidence" value="ECO:0007669"/>
    <property type="project" value="TreeGrafter"/>
</dbReference>
<feature type="region of interest" description="Disordered" evidence="7">
    <location>
        <begin position="1"/>
        <end position="96"/>
    </location>
</feature>
<keyword evidence="4" id="KW-0969">Cilium</keyword>
<dbReference type="InterPro" id="IPR022088">
    <property type="entry name" value="Intraflagellar_transp_cmplxB"/>
</dbReference>
<evidence type="ECO:0008006" key="10">
    <source>
        <dbReference type="Google" id="ProtNLM"/>
    </source>
</evidence>
<name>A0AAU9JWA6_9CILI</name>
<dbReference type="Proteomes" id="UP001162131">
    <property type="component" value="Unassembled WGS sequence"/>
</dbReference>
<dbReference type="GO" id="GO:0030992">
    <property type="term" value="C:intraciliary transport particle B"/>
    <property type="evidence" value="ECO:0007669"/>
    <property type="project" value="TreeGrafter"/>
</dbReference>
<evidence type="ECO:0000313" key="8">
    <source>
        <dbReference type="EMBL" id="CAG9329901.1"/>
    </source>
</evidence>
<comment type="subcellular location">
    <subcellularLocation>
        <location evidence="1">Cytoplasm</location>
        <location evidence="1">Cytoskeleton</location>
        <location evidence="1">Cilium basal body</location>
    </subcellularLocation>
</comment>
<dbReference type="Pfam" id="PF12317">
    <property type="entry name" value="IFT46_B_C"/>
    <property type="match status" value="1"/>
</dbReference>
<evidence type="ECO:0000256" key="6">
    <source>
        <dbReference type="ARBA" id="ARBA00023273"/>
    </source>
</evidence>
<feature type="compositionally biased region" description="Polar residues" evidence="7">
    <location>
        <begin position="57"/>
        <end position="84"/>
    </location>
</feature>
<organism evidence="8 9">
    <name type="scientific">Blepharisma stoltei</name>
    <dbReference type="NCBI Taxonomy" id="1481888"/>
    <lineage>
        <taxon>Eukaryota</taxon>
        <taxon>Sar</taxon>
        <taxon>Alveolata</taxon>
        <taxon>Ciliophora</taxon>
        <taxon>Postciliodesmatophora</taxon>
        <taxon>Heterotrichea</taxon>
        <taxon>Heterotrichida</taxon>
        <taxon>Blepharismidae</taxon>
        <taxon>Blepharisma</taxon>
    </lineage>
</organism>
<dbReference type="PANTHER" id="PTHR13376:SF0">
    <property type="entry name" value="INTRAFLAGELLAR TRANSPORT PROTEIN 46 HOMOLOG"/>
    <property type="match status" value="1"/>
</dbReference>
<evidence type="ECO:0000256" key="5">
    <source>
        <dbReference type="ARBA" id="ARBA00023212"/>
    </source>
</evidence>
<evidence type="ECO:0000313" key="9">
    <source>
        <dbReference type="Proteomes" id="UP001162131"/>
    </source>
</evidence>
<keyword evidence="5" id="KW-0206">Cytoskeleton</keyword>
<dbReference type="EMBL" id="CAJZBQ010000050">
    <property type="protein sequence ID" value="CAG9329901.1"/>
    <property type="molecule type" value="Genomic_DNA"/>
</dbReference>
<protein>
    <recommendedName>
        <fullName evidence="10">Intraflagellar transport protein 46 homolog</fullName>
    </recommendedName>
</protein>
<evidence type="ECO:0000256" key="3">
    <source>
        <dbReference type="ARBA" id="ARBA00022490"/>
    </source>
</evidence>
<keyword evidence="3" id="KW-0963">Cytoplasm</keyword>
<accession>A0AAU9JWA6</accession>
<comment type="caution">
    <text evidence="8">The sequence shown here is derived from an EMBL/GenBank/DDBJ whole genome shotgun (WGS) entry which is preliminary data.</text>
</comment>
<evidence type="ECO:0000256" key="2">
    <source>
        <dbReference type="ARBA" id="ARBA00007700"/>
    </source>
</evidence>
<evidence type="ECO:0000256" key="1">
    <source>
        <dbReference type="ARBA" id="ARBA00004120"/>
    </source>
</evidence>
<comment type="similarity">
    <text evidence="2">Belongs to the IFT46 family.</text>
</comment>
<dbReference type="AlphaFoldDB" id="A0AAU9JWA6"/>